<dbReference type="AlphaFoldDB" id="A0A8X7UD65"/>
<proteinExistence type="predicted"/>
<dbReference type="OrthoDB" id="10508633at2759"/>
<accession>A0A8X7UD65</accession>
<reference evidence="1 2" key="1">
    <citation type="submission" date="2020-02" db="EMBL/GenBank/DDBJ databases">
        <authorList>
            <person name="Ma Q."/>
            <person name="Huang Y."/>
            <person name="Song X."/>
            <person name="Pei D."/>
        </authorList>
    </citation>
    <scope>NUCLEOTIDE SEQUENCE [LARGE SCALE GENOMIC DNA]</scope>
    <source>
        <strain evidence="1">Sxm20200214</strain>
        <tissue evidence="1">Leaf</tissue>
    </source>
</reference>
<keyword evidence="2" id="KW-1185">Reference proteome</keyword>
<sequence>MWLVDQVRMGEKLKREEYHDVLHRELVNFHRIFGYNTNLSARVCSEFVNKVQNNGAVRNESAWDPGGLSKCWNVNWRTWLNCSKYLASTELVELGERAKVSVIYHNGQDKGRHGGIELYVEVKSVDVLGFKRTIASQRTISSCGDEITVSVFDFFSLEDKTDLLTGRKLMLY</sequence>
<evidence type="ECO:0000313" key="2">
    <source>
        <dbReference type="Proteomes" id="UP000886595"/>
    </source>
</evidence>
<organism evidence="1 2">
    <name type="scientific">Brassica carinata</name>
    <name type="common">Ethiopian mustard</name>
    <name type="synonym">Abyssinian cabbage</name>
    <dbReference type="NCBI Taxonomy" id="52824"/>
    <lineage>
        <taxon>Eukaryota</taxon>
        <taxon>Viridiplantae</taxon>
        <taxon>Streptophyta</taxon>
        <taxon>Embryophyta</taxon>
        <taxon>Tracheophyta</taxon>
        <taxon>Spermatophyta</taxon>
        <taxon>Magnoliopsida</taxon>
        <taxon>eudicotyledons</taxon>
        <taxon>Gunneridae</taxon>
        <taxon>Pentapetalae</taxon>
        <taxon>rosids</taxon>
        <taxon>malvids</taxon>
        <taxon>Brassicales</taxon>
        <taxon>Brassicaceae</taxon>
        <taxon>Brassiceae</taxon>
        <taxon>Brassica</taxon>
    </lineage>
</organism>
<name>A0A8X7UD65_BRACI</name>
<protein>
    <submittedName>
        <fullName evidence="1">Uncharacterized protein</fullName>
    </submittedName>
</protein>
<dbReference type="Proteomes" id="UP000886595">
    <property type="component" value="Unassembled WGS sequence"/>
</dbReference>
<evidence type="ECO:0000313" key="1">
    <source>
        <dbReference type="EMBL" id="KAG2274352.1"/>
    </source>
</evidence>
<dbReference type="EMBL" id="JAAMPC010000012">
    <property type="protein sequence ID" value="KAG2274352.1"/>
    <property type="molecule type" value="Genomic_DNA"/>
</dbReference>
<gene>
    <name evidence="1" type="ORF">Bca52824_056907</name>
</gene>
<comment type="caution">
    <text evidence="1">The sequence shown here is derived from an EMBL/GenBank/DDBJ whole genome shotgun (WGS) entry which is preliminary data.</text>
</comment>